<dbReference type="SUPFAM" id="SSF48371">
    <property type="entry name" value="ARM repeat"/>
    <property type="match status" value="1"/>
</dbReference>
<evidence type="ECO:0000313" key="2">
    <source>
        <dbReference type="Proteomes" id="UP001470230"/>
    </source>
</evidence>
<gene>
    <name evidence="1" type="ORF">M9Y10_008241</name>
</gene>
<comment type="caution">
    <text evidence="1">The sequence shown here is derived from an EMBL/GenBank/DDBJ whole genome shotgun (WGS) entry which is preliminary data.</text>
</comment>
<dbReference type="EMBL" id="JAPFFF010000014">
    <property type="protein sequence ID" value="KAK8870360.1"/>
    <property type="molecule type" value="Genomic_DNA"/>
</dbReference>
<sequence length="461" mass="53868">MTFYKSLSDFQQKSFDEIDPQIGDFDQKRIKSYNIEYSDELINNIKNQFTCILLQSPEESSHTIKILNEMISTNPDICFQYILPNHIEIAIFFISKREYYENGIIFLNLVLDNYPQLSRSDNYLKFAEELYQKIAHFFSSKVIDSNIKRLQNIIFKSIYDPISRDIFIRSETMKQLENNIQKSAEDDDQNDLIIVSLEIVSFLVQIHPVPDCFKSLIYPLQEVSNLSGEESVLALNILTDLTLYSSIDILVYIKQYGIDGTTYIENLSAFLQVSNQNLKKRISSFQLLSALSKYGDEIFQEMNRLRTLFEAKKSLSDKKKEIIIEALTFFLCWYKNAKDYQKNLFDQICKFNFTAICKEESYQAKSIMMDLIISLSEKANATQLQYIINKEFIRIAVENIDETNYELSAKIIHFLNVVVDRSNAYPYFLQTIKEELTDIQIGDDLIDEQLSLLLELINNYC</sequence>
<keyword evidence="2" id="KW-1185">Reference proteome</keyword>
<organism evidence="1 2">
    <name type="scientific">Tritrichomonas musculus</name>
    <dbReference type="NCBI Taxonomy" id="1915356"/>
    <lineage>
        <taxon>Eukaryota</taxon>
        <taxon>Metamonada</taxon>
        <taxon>Parabasalia</taxon>
        <taxon>Tritrichomonadida</taxon>
        <taxon>Tritrichomonadidae</taxon>
        <taxon>Tritrichomonas</taxon>
    </lineage>
</organism>
<accession>A0ABR2IYL6</accession>
<proteinExistence type="predicted"/>
<dbReference type="Proteomes" id="UP001470230">
    <property type="component" value="Unassembled WGS sequence"/>
</dbReference>
<protein>
    <submittedName>
        <fullName evidence="1">Uncharacterized protein</fullName>
    </submittedName>
</protein>
<name>A0ABR2IYL6_9EUKA</name>
<reference evidence="1 2" key="1">
    <citation type="submission" date="2024-04" db="EMBL/GenBank/DDBJ databases">
        <title>Tritrichomonas musculus Genome.</title>
        <authorList>
            <person name="Alves-Ferreira E."/>
            <person name="Grigg M."/>
            <person name="Lorenzi H."/>
            <person name="Galac M."/>
        </authorList>
    </citation>
    <scope>NUCLEOTIDE SEQUENCE [LARGE SCALE GENOMIC DNA]</scope>
    <source>
        <strain evidence="1 2">EAF2021</strain>
    </source>
</reference>
<evidence type="ECO:0000313" key="1">
    <source>
        <dbReference type="EMBL" id="KAK8870360.1"/>
    </source>
</evidence>
<dbReference type="InterPro" id="IPR016024">
    <property type="entry name" value="ARM-type_fold"/>
</dbReference>